<dbReference type="Proteomes" id="UP000660680">
    <property type="component" value="Unassembled WGS sequence"/>
</dbReference>
<evidence type="ECO:0000256" key="3">
    <source>
        <dbReference type="SAM" id="Phobius"/>
    </source>
</evidence>
<gene>
    <name evidence="4" type="ORF">GCM10010171_14880</name>
</gene>
<evidence type="ECO:0000313" key="4">
    <source>
        <dbReference type="EMBL" id="GGS22997.1"/>
    </source>
</evidence>
<comment type="caution">
    <text evidence="4">The sequence shown here is derived from an EMBL/GenBank/DDBJ whole genome shotgun (WGS) entry which is preliminary data.</text>
</comment>
<evidence type="ECO:0000256" key="2">
    <source>
        <dbReference type="ARBA" id="ARBA00023136"/>
    </source>
</evidence>
<accession>A0A918G815</accession>
<evidence type="ECO:0000313" key="5">
    <source>
        <dbReference type="Proteomes" id="UP000660680"/>
    </source>
</evidence>
<feature type="transmembrane region" description="Helical" evidence="3">
    <location>
        <begin position="25"/>
        <end position="48"/>
    </location>
</feature>
<dbReference type="GO" id="GO:0016020">
    <property type="term" value="C:membrane"/>
    <property type="evidence" value="ECO:0007669"/>
    <property type="project" value="UniProtKB-SubCell"/>
</dbReference>
<keyword evidence="3" id="KW-0812">Transmembrane</keyword>
<keyword evidence="3" id="KW-1133">Transmembrane helix</keyword>
<dbReference type="PANTHER" id="PTHR37042">
    <property type="entry name" value="OUTER MEMBRANE PROTEIN RV1973"/>
    <property type="match status" value="1"/>
</dbReference>
<evidence type="ECO:0008006" key="6">
    <source>
        <dbReference type="Google" id="ProtNLM"/>
    </source>
</evidence>
<organism evidence="4 5">
    <name type="scientific">Actinokineospora fastidiosa</name>
    <dbReference type="NCBI Taxonomy" id="1816"/>
    <lineage>
        <taxon>Bacteria</taxon>
        <taxon>Bacillati</taxon>
        <taxon>Actinomycetota</taxon>
        <taxon>Actinomycetes</taxon>
        <taxon>Pseudonocardiales</taxon>
        <taxon>Pseudonocardiaceae</taxon>
        <taxon>Actinokineospora</taxon>
    </lineage>
</organism>
<reference evidence="4" key="2">
    <citation type="submission" date="2020-09" db="EMBL/GenBank/DDBJ databases">
        <authorList>
            <person name="Sun Q."/>
            <person name="Ohkuma M."/>
        </authorList>
    </citation>
    <scope>NUCLEOTIDE SEQUENCE</scope>
    <source>
        <strain evidence="4">JCM 3276</strain>
    </source>
</reference>
<keyword evidence="2 3" id="KW-0472">Membrane</keyword>
<name>A0A918G815_9PSEU</name>
<evidence type="ECO:0000256" key="1">
    <source>
        <dbReference type="ARBA" id="ARBA00004370"/>
    </source>
</evidence>
<keyword evidence="5" id="KW-1185">Reference proteome</keyword>
<sequence>MTNPEPVDPEPVAEVRTRPVGRHPLVLAATALLVLCAAAAVWFGVAWLRAGTDDALDVARARDDAVRAGEQAVITFHTMDYRDVDANLDRWVAASTGDMLAQLERGRASGKSVIEQSKRVSTATVYSTAVIDLNDTTGTATIISAVHQKITEEGAEAPVDKYLRVQAALQRGEAGWKLSGLTYIAPTPAG</sequence>
<comment type="subcellular location">
    <subcellularLocation>
        <location evidence="1">Membrane</location>
    </subcellularLocation>
</comment>
<dbReference type="RefSeq" id="WP_189209479.1">
    <property type="nucleotide sequence ID" value="NZ_BMRB01000001.1"/>
</dbReference>
<dbReference type="AlphaFoldDB" id="A0A918G815"/>
<dbReference type="PANTHER" id="PTHR37042:SF4">
    <property type="entry name" value="OUTER MEMBRANE PROTEIN RV1973"/>
    <property type="match status" value="1"/>
</dbReference>
<reference evidence="4" key="1">
    <citation type="journal article" date="2014" name="Int. J. Syst. Evol. Microbiol.">
        <title>Complete genome sequence of Corynebacterium casei LMG S-19264T (=DSM 44701T), isolated from a smear-ripened cheese.</title>
        <authorList>
            <consortium name="US DOE Joint Genome Institute (JGI-PGF)"/>
            <person name="Walter F."/>
            <person name="Albersmeier A."/>
            <person name="Kalinowski J."/>
            <person name="Ruckert C."/>
        </authorList>
    </citation>
    <scope>NUCLEOTIDE SEQUENCE</scope>
    <source>
        <strain evidence="4">JCM 3276</strain>
    </source>
</reference>
<proteinExistence type="predicted"/>
<dbReference type="EMBL" id="BMRB01000001">
    <property type="protein sequence ID" value="GGS22997.1"/>
    <property type="molecule type" value="Genomic_DNA"/>
</dbReference>
<protein>
    <recommendedName>
        <fullName evidence="6">Mce-associated membrane protein</fullName>
    </recommendedName>
</protein>